<reference evidence="2" key="1">
    <citation type="submission" date="2016-11" db="EMBL/GenBank/DDBJ databases">
        <authorList>
            <person name="Varghese N."/>
            <person name="Submissions S."/>
        </authorList>
    </citation>
    <scope>NUCLEOTIDE SEQUENCE [LARGE SCALE GENOMIC DNA]</scope>
    <source>
        <strain evidence="2">DSM 29326</strain>
    </source>
</reference>
<dbReference type="STRING" id="366533.SAMN05444339_101384"/>
<dbReference type="SUPFAM" id="SSF142906">
    <property type="entry name" value="YjbR-like"/>
    <property type="match status" value="1"/>
</dbReference>
<evidence type="ECO:0000313" key="1">
    <source>
        <dbReference type="EMBL" id="SHE44546.1"/>
    </source>
</evidence>
<keyword evidence="2" id="KW-1185">Reference proteome</keyword>
<sequence>MVMACSLAPPPAPVERAAATPLTRTADTRHDAAMSRQTVSRLCAALPGATLDHNFGPDHDSWKIGGKLFAIVGSQAHGVSVNTDSVETARMLIDAGVATRAPYCHASWVSVPMEAAAEEMAHRIAVSYRLVRASLTRKAQAALPPAPDTAG</sequence>
<dbReference type="InterPro" id="IPR058532">
    <property type="entry name" value="YjbR/MT2646/Rv2570-like"/>
</dbReference>
<accession>A0A1M4TJF0</accession>
<dbReference type="Gene3D" id="3.90.1150.30">
    <property type="match status" value="1"/>
</dbReference>
<gene>
    <name evidence="1" type="ORF">SAMN05444339_101384</name>
</gene>
<name>A0A1M4TJF0_LOKAT</name>
<organism evidence="1 2">
    <name type="scientific">Loktanella atrilutea</name>
    <dbReference type="NCBI Taxonomy" id="366533"/>
    <lineage>
        <taxon>Bacteria</taxon>
        <taxon>Pseudomonadati</taxon>
        <taxon>Pseudomonadota</taxon>
        <taxon>Alphaproteobacteria</taxon>
        <taxon>Rhodobacterales</taxon>
        <taxon>Roseobacteraceae</taxon>
        <taxon>Loktanella</taxon>
    </lineage>
</organism>
<proteinExistence type="predicted"/>
<evidence type="ECO:0000313" key="2">
    <source>
        <dbReference type="Proteomes" id="UP000183987"/>
    </source>
</evidence>
<keyword evidence="1" id="KW-0238">DNA-binding</keyword>
<dbReference type="Proteomes" id="UP000183987">
    <property type="component" value="Unassembled WGS sequence"/>
</dbReference>
<dbReference type="InterPro" id="IPR038056">
    <property type="entry name" value="YjbR-like_sf"/>
</dbReference>
<dbReference type="Pfam" id="PF04237">
    <property type="entry name" value="YjbR"/>
    <property type="match status" value="1"/>
</dbReference>
<protein>
    <submittedName>
        <fullName evidence="1">Predicted DNA-binding protein, MmcQ/YjbR family</fullName>
    </submittedName>
</protein>
<dbReference type="EMBL" id="FQUE01000001">
    <property type="protein sequence ID" value="SHE44546.1"/>
    <property type="molecule type" value="Genomic_DNA"/>
</dbReference>
<dbReference type="AlphaFoldDB" id="A0A1M4TJF0"/>
<dbReference type="GO" id="GO:0003677">
    <property type="term" value="F:DNA binding"/>
    <property type="evidence" value="ECO:0007669"/>
    <property type="project" value="UniProtKB-KW"/>
</dbReference>